<keyword evidence="1" id="KW-0472">Membrane</keyword>
<protein>
    <submittedName>
        <fullName evidence="2">Transmembrane component Cce_1531 of energizing module of predicted ECF transporter</fullName>
    </submittedName>
</protein>
<organism evidence="2 3">
    <name type="scientific">Crocosphaera watsonii WH 0401</name>
    <dbReference type="NCBI Taxonomy" id="555881"/>
    <lineage>
        <taxon>Bacteria</taxon>
        <taxon>Bacillati</taxon>
        <taxon>Cyanobacteriota</taxon>
        <taxon>Cyanophyceae</taxon>
        <taxon>Oscillatoriophycideae</taxon>
        <taxon>Chroococcales</taxon>
        <taxon>Aphanothecaceae</taxon>
        <taxon>Crocosphaera</taxon>
    </lineage>
</organism>
<reference evidence="2 3" key="1">
    <citation type="submission" date="2013-01" db="EMBL/GenBank/DDBJ databases">
        <authorList>
            <person name="Bench S."/>
        </authorList>
    </citation>
    <scope>NUCLEOTIDE SEQUENCE [LARGE SCALE GENOMIC DNA]</scope>
    <source>
        <strain evidence="2 3">WH 0401</strain>
    </source>
</reference>
<keyword evidence="1" id="KW-1133">Transmembrane helix</keyword>
<reference evidence="2 3" key="2">
    <citation type="submission" date="2013-09" db="EMBL/GenBank/DDBJ databases">
        <title>Whole genome comparison of six Crocosphaera watsonii strains with differing phenotypes.</title>
        <authorList>
            <person name="Bench S.R."/>
            <person name="Heller P."/>
            <person name="Frank I."/>
            <person name="Arciniega M."/>
            <person name="Shilova I.N."/>
            <person name="Zehr J.P."/>
        </authorList>
    </citation>
    <scope>NUCLEOTIDE SEQUENCE [LARGE SCALE GENOMIC DNA]</scope>
    <source>
        <strain evidence="2 3">WH 0401</strain>
    </source>
</reference>
<sequence length="61" mass="6989">MKFETVDKQSIFTRLDFRTKLLMMAIITIIAFVWESPVTGGLLTLLVGSACVFCRCQIRIY</sequence>
<dbReference type="AlphaFoldDB" id="T2J9V4"/>
<name>T2J9V4_CROWT</name>
<evidence type="ECO:0000256" key="1">
    <source>
        <dbReference type="SAM" id="Phobius"/>
    </source>
</evidence>
<accession>T2J9V4</accession>
<gene>
    <name evidence="2" type="ORF">CWATWH0401_2469</name>
</gene>
<comment type="caution">
    <text evidence="2">The sequence shown here is derived from an EMBL/GenBank/DDBJ whole genome shotgun (WGS) entry which is preliminary data.</text>
</comment>
<feature type="transmembrane region" description="Helical" evidence="1">
    <location>
        <begin position="21"/>
        <end position="47"/>
    </location>
</feature>
<evidence type="ECO:0000313" key="3">
    <source>
        <dbReference type="Proteomes" id="UP000018198"/>
    </source>
</evidence>
<keyword evidence="1 2" id="KW-0812">Transmembrane</keyword>
<dbReference type="Proteomes" id="UP000018198">
    <property type="component" value="Unassembled WGS sequence"/>
</dbReference>
<dbReference type="EMBL" id="CAQM01000287">
    <property type="protein sequence ID" value="CCQ61272.1"/>
    <property type="molecule type" value="Genomic_DNA"/>
</dbReference>
<proteinExistence type="predicted"/>
<evidence type="ECO:0000313" key="2">
    <source>
        <dbReference type="EMBL" id="CCQ61272.1"/>
    </source>
</evidence>